<sequence length="361" mass="37991">MGDGVRERPAPGRVRFRAPLLPWLVCTLIAAADLLLDRLPPLTALLSAGPLLACARPGTRATARVCGWAALLGLAGGVTDGSVTTPGFAVRYGGLLLTCGLTVHAARRQERLAATLGEVREVARVAQEAILRPLSRWLGGTHVCTRHHCAARESRAGGDLYDVAVTPFGLRVLVGDVRGHGLDAVRLAAGTVTGFRELAYTVPDLPTLAAGLDAGLAPELGPEDFVTAVLAEFAPGEVRLVNCGHPAPLRSGRRVEFLEPAVPTTPLGLGPEPRQYRVRLQPGDRLLLYTDGVTEARDPQGAVFPLLGEAALALREPLPDDALDLLYARLLEHTGMAPGDDLALVLCQPAETSVPAPQPAL</sequence>
<dbReference type="EMBL" id="BMVU01000001">
    <property type="protein sequence ID" value="GGX52495.1"/>
    <property type="molecule type" value="Genomic_DNA"/>
</dbReference>
<dbReference type="Gene3D" id="3.60.40.10">
    <property type="entry name" value="PPM-type phosphatase domain"/>
    <property type="match status" value="1"/>
</dbReference>
<dbReference type="SUPFAM" id="SSF81606">
    <property type="entry name" value="PP2C-like"/>
    <property type="match status" value="1"/>
</dbReference>
<dbReference type="InterPro" id="IPR036457">
    <property type="entry name" value="PPM-type-like_dom_sf"/>
</dbReference>
<keyword evidence="4" id="KW-1185">Reference proteome</keyword>
<dbReference type="InterPro" id="IPR052016">
    <property type="entry name" value="Bact_Sigma-Reg"/>
</dbReference>
<dbReference type="AlphaFoldDB" id="A0A918K703"/>
<keyword evidence="1" id="KW-0378">Hydrolase</keyword>
<name>A0A918K703_9ACTN</name>
<dbReference type="PANTHER" id="PTHR43156:SF2">
    <property type="entry name" value="STAGE II SPORULATION PROTEIN E"/>
    <property type="match status" value="1"/>
</dbReference>
<dbReference type="SMART" id="SM00331">
    <property type="entry name" value="PP2C_SIG"/>
    <property type="match status" value="1"/>
</dbReference>
<dbReference type="Proteomes" id="UP000619244">
    <property type="component" value="Unassembled WGS sequence"/>
</dbReference>
<protein>
    <submittedName>
        <fullName evidence="3">Membrane protein</fullName>
    </submittedName>
</protein>
<proteinExistence type="predicted"/>
<evidence type="ECO:0000259" key="2">
    <source>
        <dbReference type="SMART" id="SM00331"/>
    </source>
</evidence>
<organism evidence="3 4">
    <name type="scientific">Streptomyces minutiscleroticus</name>
    <dbReference type="NCBI Taxonomy" id="68238"/>
    <lineage>
        <taxon>Bacteria</taxon>
        <taxon>Bacillati</taxon>
        <taxon>Actinomycetota</taxon>
        <taxon>Actinomycetes</taxon>
        <taxon>Kitasatosporales</taxon>
        <taxon>Streptomycetaceae</taxon>
        <taxon>Streptomyces</taxon>
    </lineage>
</organism>
<comment type="caution">
    <text evidence="3">The sequence shown here is derived from an EMBL/GenBank/DDBJ whole genome shotgun (WGS) entry which is preliminary data.</text>
</comment>
<accession>A0A918K703</accession>
<reference evidence="3" key="2">
    <citation type="submission" date="2020-09" db="EMBL/GenBank/DDBJ databases">
        <authorList>
            <person name="Sun Q."/>
            <person name="Ohkuma M."/>
        </authorList>
    </citation>
    <scope>NUCLEOTIDE SEQUENCE</scope>
    <source>
        <strain evidence="3">JCM 4790</strain>
    </source>
</reference>
<gene>
    <name evidence="3" type="ORF">GCM10010358_02740</name>
</gene>
<feature type="domain" description="PPM-type phosphatase" evidence="2">
    <location>
        <begin position="141"/>
        <end position="349"/>
    </location>
</feature>
<dbReference type="Pfam" id="PF07228">
    <property type="entry name" value="SpoIIE"/>
    <property type="match status" value="1"/>
</dbReference>
<dbReference type="RefSeq" id="WP_190188219.1">
    <property type="nucleotide sequence ID" value="NZ_BMVU01000001.1"/>
</dbReference>
<evidence type="ECO:0000313" key="3">
    <source>
        <dbReference type="EMBL" id="GGX52495.1"/>
    </source>
</evidence>
<dbReference type="InterPro" id="IPR001932">
    <property type="entry name" value="PPM-type_phosphatase-like_dom"/>
</dbReference>
<reference evidence="3" key="1">
    <citation type="journal article" date="2014" name="Int. J. Syst. Evol. Microbiol.">
        <title>Complete genome sequence of Corynebacterium casei LMG S-19264T (=DSM 44701T), isolated from a smear-ripened cheese.</title>
        <authorList>
            <consortium name="US DOE Joint Genome Institute (JGI-PGF)"/>
            <person name="Walter F."/>
            <person name="Albersmeier A."/>
            <person name="Kalinowski J."/>
            <person name="Ruckert C."/>
        </authorList>
    </citation>
    <scope>NUCLEOTIDE SEQUENCE</scope>
    <source>
        <strain evidence="3">JCM 4790</strain>
    </source>
</reference>
<evidence type="ECO:0000256" key="1">
    <source>
        <dbReference type="ARBA" id="ARBA00022801"/>
    </source>
</evidence>
<evidence type="ECO:0000313" key="4">
    <source>
        <dbReference type="Proteomes" id="UP000619244"/>
    </source>
</evidence>
<dbReference type="PANTHER" id="PTHR43156">
    <property type="entry name" value="STAGE II SPORULATION PROTEIN E-RELATED"/>
    <property type="match status" value="1"/>
</dbReference>
<dbReference type="GO" id="GO:0016791">
    <property type="term" value="F:phosphatase activity"/>
    <property type="evidence" value="ECO:0007669"/>
    <property type="project" value="TreeGrafter"/>
</dbReference>